<dbReference type="AlphaFoldDB" id="A4Y6Y5"/>
<dbReference type="KEGG" id="spc:Sputcn32_1997"/>
<evidence type="ECO:0000313" key="1">
    <source>
        <dbReference type="EMBL" id="ABP75718.1"/>
    </source>
</evidence>
<name>A4Y6Y5_SHEPC</name>
<dbReference type="EMBL" id="CP000681">
    <property type="protein sequence ID" value="ABP75718.1"/>
    <property type="molecule type" value="Genomic_DNA"/>
</dbReference>
<sequence length="76" mass="8614">MTERINLSITERKLAQLIHDGYLCAADFSCLDSQSKQKVWQLCLICCKKRIFCDQCANQDCSQIGLRISTKSGDIL</sequence>
<accession>A4Y6Y5</accession>
<dbReference type="HOGENOM" id="CLU_192307_0_0_6"/>
<dbReference type="eggNOG" id="ENOG5030SYM">
    <property type="taxonomic scope" value="Bacteria"/>
</dbReference>
<protein>
    <submittedName>
        <fullName evidence="1">Uncharacterized protein</fullName>
    </submittedName>
</protein>
<proteinExistence type="predicted"/>
<organism evidence="1">
    <name type="scientific">Shewanella putrefaciens (strain CN-32 / ATCC BAA-453)</name>
    <dbReference type="NCBI Taxonomy" id="319224"/>
    <lineage>
        <taxon>Bacteria</taxon>
        <taxon>Pseudomonadati</taxon>
        <taxon>Pseudomonadota</taxon>
        <taxon>Gammaproteobacteria</taxon>
        <taxon>Alteromonadales</taxon>
        <taxon>Shewanellaceae</taxon>
        <taxon>Shewanella</taxon>
    </lineage>
</organism>
<gene>
    <name evidence="1" type="ordered locus">Sputcn32_1997</name>
</gene>
<reference evidence="1" key="1">
    <citation type="submission" date="2007-04" db="EMBL/GenBank/DDBJ databases">
        <title>Complete sequence of Shewanella putrefaciens CN-32.</title>
        <authorList>
            <consortium name="US DOE Joint Genome Institute"/>
            <person name="Copeland A."/>
            <person name="Lucas S."/>
            <person name="Lapidus A."/>
            <person name="Barry K."/>
            <person name="Detter J.C."/>
            <person name="Glavina del Rio T."/>
            <person name="Hammon N."/>
            <person name="Israni S."/>
            <person name="Dalin E."/>
            <person name="Tice H."/>
            <person name="Pitluck S."/>
            <person name="Chain P."/>
            <person name="Malfatti S."/>
            <person name="Shin M."/>
            <person name="Vergez L."/>
            <person name="Schmutz J."/>
            <person name="Larimer F."/>
            <person name="Land M."/>
            <person name="Hauser L."/>
            <person name="Kyrpides N."/>
            <person name="Mikhailova N."/>
            <person name="Romine M.F."/>
            <person name="Fredrickson J."/>
            <person name="Tiedje J."/>
            <person name="Richardson P."/>
        </authorList>
    </citation>
    <scope>NUCLEOTIDE SEQUENCE [LARGE SCALE GENOMIC DNA]</scope>
    <source>
        <strain evidence="1">CN-32</strain>
    </source>
</reference>